<dbReference type="RefSeq" id="WP_034325948.1">
    <property type="nucleotide sequence ID" value="NZ_CAJTQN010000010.1"/>
</dbReference>
<dbReference type="PANTHER" id="PTHR30086">
    <property type="entry name" value="ARGININE EXPORTER PROTEIN ARGO"/>
    <property type="match status" value="1"/>
</dbReference>
<evidence type="ECO:0000256" key="2">
    <source>
        <dbReference type="ARBA" id="ARBA00022475"/>
    </source>
</evidence>
<dbReference type="AlphaFoldDB" id="A0A099UF20"/>
<keyword evidence="2" id="KW-1003">Cell membrane</keyword>
<evidence type="ECO:0000256" key="6">
    <source>
        <dbReference type="SAM" id="Phobius"/>
    </source>
</evidence>
<proteinExistence type="predicted"/>
<comment type="subcellular location">
    <subcellularLocation>
        <location evidence="1">Cell membrane</location>
        <topology evidence="1">Multi-pass membrane protein</topology>
    </subcellularLocation>
</comment>
<dbReference type="OrthoDB" id="5638726at2"/>
<evidence type="ECO:0000256" key="5">
    <source>
        <dbReference type="ARBA" id="ARBA00023136"/>
    </source>
</evidence>
<keyword evidence="5 6" id="KW-0472">Membrane</keyword>
<name>A0A099UF20_9HELI</name>
<evidence type="ECO:0000313" key="8">
    <source>
        <dbReference type="EMBL" id="TLD78384.1"/>
    </source>
</evidence>
<evidence type="ECO:0000313" key="9">
    <source>
        <dbReference type="Proteomes" id="UP000029925"/>
    </source>
</evidence>
<evidence type="ECO:0000256" key="4">
    <source>
        <dbReference type="ARBA" id="ARBA00022989"/>
    </source>
</evidence>
<organism evidence="7 10">
    <name type="scientific">Helicobacter typhlonius</name>
    <dbReference type="NCBI Taxonomy" id="76936"/>
    <lineage>
        <taxon>Bacteria</taxon>
        <taxon>Pseudomonadati</taxon>
        <taxon>Campylobacterota</taxon>
        <taxon>Epsilonproteobacteria</taxon>
        <taxon>Campylobacterales</taxon>
        <taxon>Helicobacteraceae</taxon>
        <taxon>Helicobacter</taxon>
    </lineage>
</organism>
<feature type="transmembrane region" description="Helical" evidence="6">
    <location>
        <begin position="36"/>
        <end position="58"/>
    </location>
</feature>
<keyword evidence="9" id="KW-1185">Reference proteome</keyword>
<dbReference type="Pfam" id="PF01810">
    <property type="entry name" value="LysE"/>
    <property type="match status" value="1"/>
</dbReference>
<keyword evidence="3 6" id="KW-0812">Transmembrane</keyword>
<accession>A0A099UF20</accession>
<feature type="transmembrane region" description="Helical" evidence="6">
    <location>
        <begin position="70"/>
        <end position="91"/>
    </location>
</feature>
<dbReference type="GO" id="GO:0015171">
    <property type="term" value="F:amino acid transmembrane transporter activity"/>
    <property type="evidence" value="ECO:0007669"/>
    <property type="project" value="TreeGrafter"/>
</dbReference>
<reference evidence="8 9" key="1">
    <citation type="journal article" date="2014" name="Genome Announc.">
        <title>Draft genome sequences of eight enterohepatic helicobacter species isolated from both laboratory and wild rodents.</title>
        <authorList>
            <person name="Sheh A."/>
            <person name="Shen Z."/>
            <person name="Fox J.G."/>
        </authorList>
    </citation>
    <scope>NUCLEOTIDE SEQUENCE [LARGE SCALE GENOMIC DNA]</scope>
    <source>
        <strain evidence="8 9">MIT 98-6810</strain>
    </source>
</reference>
<feature type="transmembrane region" description="Helical" evidence="6">
    <location>
        <begin position="144"/>
        <end position="168"/>
    </location>
</feature>
<evidence type="ECO:0000256" key="3">
    <source>
        <dbReference type="ARBA" id="ARBA00022692"/>
    </source>
</evidence>
<dbReference type="PATRIC" id="fig|76936.10.peg.236"/>
<evidence type="ECO:0000313" key="10">
    <source>
        <dbReference type="Proteomes" id="UP000064525"/>
    </source>
</evidence>
<reference evidence="10" key="3">
    <citation type="submission" date="2015-11" db="EMBL/GenBank/DDBJ databases">
        <authorList>
            <person name="Anvar S.Y."/>
        </authorList>
    </citation>
    <scope>NUCLEOTIDE SEQUENCE [LARGE SCALE GENOMIC DNA]</scope>
</reference>
<feature type="transmembrane region" description="Helical" evidence="6">
    <location>
        <begin position="6"/>
        <end position="24"/>
    </location>
</feature>
<dbReference type="EMBL" id="LN907858">
    <property type="protein sequence ID" value="CUU39131.1"/>
    <property type="molecule type" value="Genomic_DNA"/>
</dbReference>
<gene>
    <name evidence="7" type="ORF">BN2458_PEG0244</name>
    <name evidence="8" type="ORF">LS75_006340</name>
</gene>
<keyword evidence="4 6" id="KW-1133">Transmembrane helix</keyword>
<dbReference type="Proteomes" id="UP000064525">
    <property type="component" value="Chromosome I"/>
</dbReference>
<dbReference type="GeneID" id="78150583"/>
<dbReference type="KEGG" id="hty:BN2458_PEG0244"/>
<evidence type="ECO:0000256" key="1">
    <source>
        <dbReference type="ARBA" id="ARBA00004651"/>
    </source>
</evidence>
<dbReference type="PANTHER" id="PTHR30086:SF20">
    <property type="entry name" value="ARGININE EXPORTER PROTEIN ARGO-RELATED"/>
    <property type="match status" value="1"/>
</dbReference>
<evidence type="ECO:0000313" key="7">
    <source>
        <dbReference type="EMBL" id="CUU39131.1"/>
    </source>
</evidence>
<dbReference type="GO" id="GO:0005886">
    <property type="term" value="C:plasma membrane"/>
    <property type="evidence" value="ECO:0007669"/>
    <property type="project" value="UniProtKB-SubCell"/>
</dbReference>
<sequence length="203" mass="21917">MQDFIQGFLVAFGLISAIGAQNAFVIKSAIKKEHTFFVCFVCVLCDVIFMSLGVLGVGTMLADSVIWSKILAYGGILFLCVYGLRSLKAAFQSNQSIRLEQDNTHLSMKSTLLATLSITLLNPHMYLDTFILLGSISISTDSKIAFLLGCISASGTWFSLLGFGANALSPYFASPTAWRILDGFIACVMFAIAFSLAMYVAGI</sequence>
<protein>
    <submittedName>
        <fullName evidence="8">Amino acid transporter</fullName>
    </submittedName>
    <submittedName>
        <fullName evidence="7">Transporter, LysE family</fullName>
    </submittedName>
</protein>
<reference evidence="7" key="2">
    <citation type="submission" date="2015-11" db="EMBL/GenBank/DDBJ databases">
        <authorList>
            <person name="Zhang Y."/>
            <person name="Guo Z."/>
        </authorList>
    </citation>
    <scope>NUCLEOTIDE SEQUENCE</scope>
    <source>
        <strain evidence="7">1</strain>
    </source>
</reference>
<dbReference type="Proteomes" id="UP000029925">
    <property type="component" value="Unassembled WGS sequence"/>
</dbReference>
<dbReference type="InterPro" id="IPR001123">
    <property type="entry name" value="LeuE-type"/>
</dbReference>
<feature type="transmembrane region" description="Helical" evidence="6">
    <location>
        <begin position="180"/>
        <end position="201"/>
    </location>
</feature>
<dbReference type="STRING" id="76936.BN2458_PEG0244"/>
<dbReference type="EMBL" id="JRPF02000006">
    <property type="protein sequence ID" value="TLD78384.1"/>
    <property type="molecule type" value="Genomic_DNA"/>
</dbReference>